<keyword evidence="5" id="KW-1185">Reference proteome</keyword>
<comment type="function">
    <text evidence="1">Transcriptional repressor of xylose-utilizing enzymes.</text>
</comment>
<dbReference type="InterPro" id="IPR000600">
    <property type="entry name" value="ROK"/>
</dbReference>
<keyword evidence="3" id="KW-0119">Carbohydrate metabolism</keyword>
<protein>
    <submittedName>
        <fullName evidence="4">Sugar kinase</fullName>
    </submittedName>
</protein>
<accession>A0A2R5EUC7</accession>
<dbReference type="RefSeq" id="WP_246608479.1">
    <property type="nucleotide sequence ID" value="NZ_CP075889.1"/>
</dbReference>
<proteinExistence type="inferred from homology"/>
<dbReference type="Gene3D" id="3.30.420.40">
    <property type="match status" value="2"/>
</dbReference>
<dbReference type="InterPro" id="IPR043129">
    <property type="entry name" value="ATPase_NBD"/>
</dbReference>
<comment type="caution">
    <text evidence="4">The sequence shown here is derived from an EMBL/GenBank/DDBJ whole genome shotgun (WGS) entry which is preliminary data.</text>
</comment>
<keyword evidence="3" id="KW-0859">Xylose metabolism</keyword>
<dbReference type="GO" id="GO:0016301">
    <property type="term" value="F:kinase activity"/>
    <property type="evidence" value="ECO:0007669"/>
    <property type="project" value="UniProtKB-KW"/>
</dbReference>
<dbReference type="SUPFAM" id="SSF46785">
    <property type="entry name" value="Winged helix' DNA-binding domain"/>
    <property type="match status" value="1"/>
</dbReference>
<evidence type="ECO:0000256" key="2">
    <source>
        <dbReference type="ARBA" id="ARBA00006479"/>
    </source>
</evidence>
<evidence type="ECO:0000313" key="4">
    <source>
        <dbReference type="EMBL" id="GBG07393.1"/>
    </source>
</evidence>
<organism evidence="4 5">
    <name type="scientific">Paenibacillus agaridevorans</name>
    <dbReference type="NCBI Taxonomy" id="171404"/>
    <lineage>
        <taxon>Bacteria</taxon>
        <taxon>Bacillati</taxon>
        <taxon>Bacillota</taxon>
        <taxon>Bacilli</taxon>
        <taxon>Bacillales</taxon>
        <taxon>Paenibacillaceae</taxon>
        <taxon>Paenibacillus</taxon>
    </lineage>
</organism>
<dbReference type="Pfam" id="PF00480">
    <property type="entry name" value="ROK"/>
    <property type="match status" value="1"/>
</dbReference>
<dbReference type="Proteomes" id="UP000245202">
    <property type="component" value="Unassembled WGS sequence"/>
</dbReference>
<evidence type="ECO:0000313" key="5">
    <source>
        <dbReference type="Proteomes" id="UP000245202"/>
    </source>
</evidence>
<evidence type="ECO:0000256" key="1">
    <source>
        <dbReference type="ARBA" id="ARBA00002486"/>
    </source>
</evidence>
<dbReference type="PANTHER" id="PTHR18964">
    <property type="entry name" value="ROK (REPRESSOR, ORF, KINASE) FAMILY"/>
    <property type="match status" value="1"/>
</dbReference>
<gene>
    <name evidence="4" type="ORF">PAT3040_01943</name>
</gene>
<dbReference type="InterPro" id="IPR036390">
    <property type="entry name" value="WH_DNA-bd_sf"/>
</dbReference>
<keyword evidence="4" id="KW-0808">Transferase</keyword>
<sequence length="394" mass="43127">MHIVGDSVKKTSHMLLKSINQQKVLFLIYSEGPISRVELSEKTGLSRQTVTNIVNRLLEEKIIVAGELMDLEAGSGRKRVGLHINSGSFYAIGLELAGKYIRGKVYNLRQDAVASAERTINKYGSVDVLLKLLHEVIDELISQVPNASKIKGIGISIQGLVDSQHGIVLRTPGIGFHRLRLSQLLEDKYHIPVHIENDVNLLSVYENMNGCLKESNNNITIKFDYGTGGAIVVDKQIIAGSNFVAGEFGHYKGFYGEDAYPCHCGRSGCLTTLASSSGLGVSIKCTLDEFAEGIKTGDAKFLSLYEKIVDGISVALSNIITFINPDSLLMTGLVIQSISPEMFSDIKARVMHQLPVTVNNVQMTYLYNKPDETKLAAGLVIKRAFEIPLNTLSL</sequence>
<dbReference type="GO" id="GO:0042732">
    <property type="term" value="P:D-xylose metabolic process"/>
    <property type="evidence" value="ECO:0007669"/>
    <property type="project" value="UniProtKB-KW"/>
</dbReference>
<dbReference type="AlphaFoldDB" id="A0A2R5EUC7"/>
<comment type="similarity">
    <text evidence="2">Belongs to the ROK (NagC/XylR) family.</text>
</comment>
<dbReference type="EMBL" id="BDQX01000093">
    <property type="protein sequence ID" value="GBG07393.1"/>
    <property type="molecule type" value="Genomic_DNA"/>
</dbReference>
<dbReference type="Pfam" id="PF13412">
    <property type="entry name" value="HTH_24"/>
    <property type="match status" value="1"/>
</dbReference>
<evidence type="ECO:0000256" key="3">
    <source>
        <dbReference type="ARBA" id="ARBA00022629"/>
    </source>
</evidence>
<reference evidence="4 5" key="1">
    <citation type="submission" date="2017-08" db="EMBL/GenBank/DDBJ databases">
        <title>Substantial Increase in Enzyme Production by Combined Drug-Resistance Mutations in Paenibacillus agaridevorans.</title>
        <authorList>
            <person name="Tanaka Y."/>
            <person name="Funane K."/>
            <person name="Hosaka T."/>
            <person name="Shiwa Y."/>
            <person name="Fujita N."/>
            <person name="Miyazaki T."/>
            <person name="Yoshikawa H."/>
            <person name="Murakami K."/>
            <person name="Kasahara K."/>
            <person name="Inaoka T."/>
            <person name="Hiraga Y."/>
            <person name="Ochi K."/>
        </authorList>
    </citation>
    <scope>NUCLEOTIDE SEQUENCE [LARGE SCALE GENOMIC DNA]</scope>
    <source>
        <strain evidence="4 5">T-3040</strain>
    </source>
</reference>
<dbReference type="PANTHER" id="PTHR18964:SF149">
    <property type="entry name" value="BIFUNCTIONAL UDP-N-ACETYLGLUCOSAMINE 2-EPIMERASE_N-ACETYLMANNOSAMINE KINASE"/>
    <property type="match status" value="1"/>
</dbReference>
<dbReference type="SUPFAM" id="SSF53067">
    <property type="entry name" value="Actin-like ATPase domain"/>
    <property type="match status" value="1"/>
</dbReference>
<keyword evidence="4" id="KW-0418">Kinase</keyword>
<dbReference type="InterPro" id="IPR036388">
    <property type="entry name" value="WH-like_DNA-bd_sf"/>
</dbReference>
<dbReference type="Gene3D" id="1.10.10.10">
    <property type="entry name" value="Winged helix-like DNA-binding domain superfamily/Winged helix DNA-binding domain"/>
    <property type="match status" value="1"/>
</dbReference>
<name>A0A2R5EUC7_9BACL</name>